<dbReference type="Pfam" id="PF17940">
    <property type="entry name" value="TetR_C_31"/>
    <property type="match status" value="1"/>
</dbReference>
<sequence>MLSSMSSVKPARTRPTRDEVRDRILDAALEVFAAEGFAGTTIDAIGQAAGFTKGAVYSNFESKDELFLALLDRQFETRSALIATAFGAGRGDIKATAEALSRSMLGSIHDESQYQLVLFEYWLRAVRDPALRDRLIARRRAAVEQAMQVVEGAQTGLPSQRLADLAQLVVTVTAGVALEEMLQPGVIRADMIERLITRLLESVPGDPVSPQS</sequence>
<dbReference type="GO" id="GO:0000976">
    <property type="term" value="F:transcription cis-regulatory region binding"/>
    <property type="evidence" value="ECO:0007669"/>
    <property type="project" value="TreeGrafter"/>
</dbReference>
<dbReference type="RefSeq" id="WP_187098412.1">
    <property type="nucleotide sequence ID" value="NZ_CP059894.1"/>
</dbReference>
<evidence type="ECO:0000313" key="5">
    <source>
        <dbReference type="Proteomes" id="UP000515498"/>
    </source>
</evidence>
<dbReference type="InterPro" id="IPR036271">
    <property type="entry name" value="Tet_transcr_reg_TetR-rel_C_sf"/>
</dbReference>
<dbReference type="Gene3D" id="1.10.357.10">
    <property type="entry name" value="Tetracycline Repressor, domain 2"/>
    <property type="match status" value="1"/>
</dbReference>
<gene>
    <name evidence="4" type="ORF">HZU40_11145</name>
</gene>
<feature type="DNA-binding region" description="H-T-H motif" evidence="2">
    <location>
        <begin position="41"/>
        <end position="60"/>
    </location>
</feature>
<dbReference type="InterPro" id="IPR041583">
    <property type="entry name" value="TetR_C_31"/>
</dbReference>
<dbReference type="Proteomes" id="UP000515498">
    <property type="component" value="Chromosome"/>
</dbReference>
<dbReference type="KEGG" id="mflu:HZU40_11145"/>
<feature type="domain" description="HTH tetR-type" evidence="3">
    <location>
        <begin position="18"/>
        <end position="78"/>
    </location>
</feature>
<dbReference type="SUPFAM" id="SSF48498">
    <property type="entry name" value="Tetracyclin repressor-like, C-terminal domain"/>
    <property type="match status" value="1"/>
</dbReference>
<proteinExistence type="predicted"/>
<evidence type="ECO:0000256" key="1">
    <source>
        <dbReference type="ARBA" id="ARBA00023125"/>
    </source>
</evidence>
<dbReference type="PANTHER" id="PTHR30055">
    <property type="entry name" value="HTH-TYPE TRANSCRIPTIONAL REGULATOR RUTR"/>
    <property type="match status" value="1"/>
</dbReference>
<reference evidence="4 5" key="1">
    <citation type="submission" date="2020-07" db="EMBL/GenBank/DDBJ databases">
        <title>Draft genome sequence of four isobutane-metabolizing strains capable of cometabolically degrading diverse ether contaminants.</title>
        <authorList>
            <person name="Chen W."/>
            <person name="Faulkner N."/>
            <person name="Smith C."/>
            <person name="Hyman M."/>
        </authorList>
    </citation>
    <scope>NUCLEOTIDE SEQUENCE [LARGE SCALE GENOMIC DNA]</scope>
    <source>
        <strain evidence="4 5">2A</strain>
    </source>
</reference>
<dbReference type="InterPro" id="IPR050109">
    <property type="entry name" value="HTH-type_TetR-like_transc_reg"/>
</dbReference>
<dbReference type="Pfam" id="PF00440">
    <property type="entry name" value="TetR_N"/>
    <property type="match status" value="1"/>
</dbReference>
<dbReference type="GO" id="GO:0003700">
    <property type="term" value="F:DNA-binding transcription factor activity"/>
    <property type="evidence" value="ECO:0007669"/>
    <property type="project" value="TreeGrafter"/>
</dbReference>
<evidence type="ECO:0000313" key="4">
    <source>
        <dbReference type="EMBL" id="QNJ94751.1"/>
    </source>
</evidence>
<accession>A0A7G8PK85</accession>
<evidence type="ECO:0000256" key="2">
    <source>
        <dbReference type="PROSITE-ProRule" id="PRU00335"/>
    </source>
</evidence>
<dbReference type="InterPro" id="IPR009057">
    <property type="entry name" value="Homeodomain-like_sf"/>
</dbReference>
<dbReference type="InterPro" id="IPR001647">
    <property type="entry name" value="HTH_TetR"/>
</dbReference>
<dbReference type="AlphaFoldDB" id="A0A7G8PK85"/>
<name>A0A7G8PK85_9MYCO</name>
<dbReference type="PRINTS" id="PR00455">
    <property type="entry name" value="HTHTETR"/>
</dbReference>
<dbReference type="SUPFAM" id="SSF46689">
    <property type="entry name" value="Homeodomain-like"/>
    <property type="match status" value="1"/>
</dbReference>
<organism evidence="4 5">
    <name type="scientific">Mycolicibacterium fluoranthenivorans</name>
    <dbReference type="NCBI Taxonomy" id="258505"/>
    <lineage>
        <taxon>Bacteria</taxon>
        <taxon>Bacillati</taxon>
        <taxon>Actinomycetota</taxon>
        <taxon>Actinomycetes</taxon>
        <taxon>Mycobacteriales</taxon>
        <taxon>Mycobacteriaceae</taxon>
        <taxon>Mycolicibacterium</taxon>
    </lineage>
</organism>
<protein>
    <submittedName>
        <fullName evidence="4">TetR/AcrR family transcriptional regulator</fullName>
    </submittedName>
</protein>
<dbReference type="PANTHER" id="PTHR30055:SF241">
    <property type="entry name" value="TRANSCRIPTIONAL REGULATORY PROTEIN"/>
    <property type="match status" value="1"/>
</dbReference>
<evidence type="ECO:0000259" key="3">
    <source>
        <dbReference type="PROSITE" id="PS50977"/>
    </source>
</evidence>
<dbReference type="PROSITE" id="PS50977">
    <property type="entry name" value="HTH_TETR_2"/>
    <property type="match status" value="1"/>
</dbReference>
<dbReference type="EMBL" id="CP059894">
    <property type="protein sequence ID" value="QNJ94751.1"/>
    <property type="molecule type" value="Genomic_DNA"/>
</dbReference>
<keyword evidence="1 2" id="KW-0238">DNA-binding</keyword>